<keyword evidence="4" id="KW-0493">Microtubule</keyword>
<feature type="domain" description="TPX2 C-terminal" evidence="7">
    <location>
        <begin position="194"/>
        <end position="269"/>
    </location>
</feature>
<evidence type="ECO:0000256" key="4">
    <source>
        <dbReference type="ARBA" id="ARBA00022701"/>
    </source>
</evidence>
<proteinExistence type="inferred from homology"/>
<evidence type="ECO:0000259" key="7">
    <source>
        <dbReference type="Pfam" id="PF06886"/>
    </source>
</evidence>
<dbReference type="Proteomes" id="UP001412067">
    <property type="component" value="Unassembled WGS sequence"/>
</dbReference>
<comment type="similarity">
    <text evidence="2">Belongs to the TPX2 family.</text>
</comment>
<feature type="region of interest" description="Disordered" evidence="6">
    <location>
        <begin position="223"/>
        <end position="404"/>
    </location>
</feature>
<dbReference type="InterPro" id="IPR044806">
    <property type="entry name" value="WVD2/WDL1-4"/>
</dbReference>
<name>A0ABR2MQD4_9ASPA</name>
<keyword evidence="5" id="KW-0206">Cytoskeleton</keyword>
<evidence type="ECO:0000256" key="5">
    <source>
        <dbReference type="ARBA" id="ARBA00023212"/>
    </source>
</evidence>
<evidence type="ECO:0000256" key="6">
    <source>
        <dbReference type="SAM" id="MobiDB-lite"/>
    </source>
</evidence>
<feature type="compositionally biased region" description="Polar residues" evidence="6">
    <location>
        <begin position="70"/>
        <end position="80"/>
    </location>
</feature>
<comment type="subcellular location">
    <subcellularLocation>
        <location evidence="1">Cytoplasm</location>
        <location evidence="1">Cytoskeleton</location>
    </subcellularLocation>
</comment>
<dbReference type="EMBL" id="JBBWWR010000005">
    <property type="protein sequence ID" value="KAK8965904.1"/>
    <property type="molecule type" value="Genomic_DNA"/>
</dbReference>
<keyword evidence="3" id="KW-0963">Cytoplasm</keyword>
<feature type="compositionally biased region" description="Basic residues" evidence="6">
    <location>
        <begin position="275"/>
        <end position="284"/>
    </location>
</feature>
<feature type="compositionally biased region" description="Polar residues" evidence="6">
    <location>
        <begin position="34"/>
        <end position="43"/>
    </location>
</feature>
<dbReference type="PANTHER" id="PTHR46372:SF26">
    <property type="entry name" value="(WILD MALAYSIAN BANANA) HYPOTHETICAL PROTEIN"/>
    <property type="match status" value="1"/>
</dbReference>
<protein>
    <submittedName>
        <fullName evidence="8">Protein WAVE-DAMPENED 2</fullName>
    </submittedName>
</protein>
<evidence type="ECO:0000313" key="8">
    <source>
        <dbReference type="EMBL" id="KAK8965904.1"/>
    </source>
</evidence>
<feature type="compositionally biased region" description="Polar residues" evidence="6">
    <location>
        <begin position="171"/>
        <end position="181"/>
    </location>
</feature>
<evidence type="ECO:0000256" key="1">
    <source>
        <dbReference type="ARBA" id="ARBA00004245"/>
    </source>
</evidence>
<organism evidence="8 9">
    <name type="scientific">Platanthera guangdongensis</name>
    <dbReference type="NCBI Taxonomy" id="2320717"/>
    <lineage>
        <taxon>Eukaryota</taxon>
        <taxon>Viridiplantae</taxon>
        <taxon>Streptophyta</taxon>
        <taxon>Embryophyta</taxon>
        <taxon>Tracheophyta</taxon>
        <taxon>Spermatophyta</taxon>
        <taxon>Magnoliopsida</taxon>
        <taxon>Liliopsida</taxon>
        <taxon>Asparagales</taxon>
        <taxon>Orchidaceae</taxon>
        <taxon>Orchidoideae</taxon>
        <taxon>Orchideae</taxon>
        <taxon>Orchidinae</taxon>
        <taxon>Platanthera</taxon>
    </lineage>
</organism>
<accession>A0ABR2MQD4</accession>
<feature type="compositionally biased region" description="Low complexity" evidence="6">
    <location>
        <begin position="350"/>
        <end position="362"/>
    </location>
</feature>
<reference evidence="8 9" key="1">
    <citation type="journal article" date="2022" name="Nat. Plants">
        <title>Genomes of leafy and leafless Platanthera orchids illuminate the evolution of mycoheterotrophy.</title>
        <authorList>
            <person name="Li M.H."/>
            <person name="Liu K.W."/>
            <person name="Li Z."/>
            <person name="Lu H.C."/>
            <person name="Ye Q.L."/>
            <person name="Zhang D."/>
            <person name="Wang J.Y."/>
            <person name="Li Y.F."/>
            <person name="Zhong Z.M."/>
            <person name="Liu X."/>
            <person name="Yu X."/>
            <person name="Liu D.K."/>
            <person name="Tu X.D."/>
            <person name="Liu B."/>
            <person name="Hao Y."/>
            <person name="Liao X.Y."/>
            <person name="Jiang Y.T."/>
            <person name="Sun W.H."/>
            <person name="Chen J."/>
            <person name="Chen Y.Q."/>
            <person name="Ai Y."/>
            <person name="Zhai J.W."/>
            <person name="Wu S.S."/>
            <person name="Zhou Z."/>
            <person name="Hsiao Y.Y."/>
            <person name="Wu W.L."/>
            <person name="Chen Y.Y."/>
            <person name="Lin Y.F."/>
            <person name="Hsu J.L."/>
            <person name="Li C.Y."/>
            <person name="Wang Z.W."/>
            <person name="Zhao X."/>
            <person name="Zhong W.Y."/>
            <person name="Ma X.K."/>
            <person name="Ma L."/>
            <person name="Huang J."/>
            <person name="Chen G.Z."/>
            <person name="Huang M.Z."/>
            <person name="Huang L."/>
            <person name="Peng D.H."/>
            <person name="Luo Y.B."/>
            <person name="Zou S.Q."/>
            <person name="Chen S.P."/>
            <person name="Lan S."/>
            <person name="Tsai W.C."/>
            <person name="Van de Peer Y."/>
            <person name="Liu Z.J."/>
        </authorList>
    </citation>
    <scope>NUCLEOTIDE SEQUENCE [LARGE SCALE GENOMIC DNA]</scope>
    <source>
        <strain evidence="8">Lor288</strain>
    </source>
</reference>
<feature type="compositionally biased region" description="Polar residues" evidence="6">
    <location>
        <begin position="123"/>
        <end position="143"/>
    </location>
</feature>
<comment type="caution">
    <text evidence="8">The sequence shown here is derived from an EMBL/GenBank/DDBJ whole genome shotgun (WGS) entry which is preliminary data.</text>
</comment>
<feature type="compositionally biased region" description="Basic and acidic residues" evidence="6">
    <location>
        <begin position="363"/>
        <end position="374"/>
    </location>
</feature>
<feature type="compositionally biased region" description="Basic and acidic residues" evidence="6">
    <location>
        <begin position="223"/>
        <end position="240"/>
    </location>
</feature>
<gene>
    <name evidence="8" type="primary">WVD2</name>
    <name evidence="8" type="ORF">KSP40_PGU008068</name>
</gene>
<sequence>MMETTEGIKMGCSNDDFEKIPTTNGPDVSEENGNDASQENGSLEDQRQSQDDKVISVNKTSGLFKKSGAVQGNNFNNSKAQKGGSGRNGSAILSKNPKTKLTQSLSFPAKSFPPSGLRKSTADLKQTNNSTKANGSEIITTARPTARKVSTVAAGSTRRLLPVNPGLVDDGTSSEGTQTLSPHAAVQRRSSSGFSFRSEERAEKRKEYFTKLEEKINAMELEKTNMQAKSKESQEAEIKQLRKSLTFKATPMPTFYQEPSPPKVELKKIPPTRARSPKLGRHKPTSPAANNPSEGNELSQLTESDPNSVKQNGGAAHAHDSAAAPRITTTKKPVSRLASPKAAANRAETKSASSKLKASSIKQRAEKGRANESEIKEEELSEKPSEGDGSIFILSCPGEDPAKV</sequence>
<keyword evidence="9" id="KW-1185">Reference proteome</keyword>
<evidence type="ECO:0000256" key="3">
    <source>
        <dbReference type="ARBA" id="ARBA00022490"/>
    </source>
</evidence>
<feature type="compositionally biased region" description="Basic and acidic residues" evidence="6">
    <location>
        <begin position="44"/>
        <end position="54"/>
    </location>
</feature>
<feature type="region of interest" description="Disordered" evidence="6">
    <location>
        <begin position="1"/>
        <end position="204"/>
    </location>
</feature>
<dbReference type="PANTHER" id="PTHR46372">
    <property type="entry name" value="PROTEIN WVD2-LIKE 3"/>
    <property type="match status" value="1"/>
</dbReference>
<evidence type="ECO:0000313" key="9">
    <source>
        <dbReference type="Proteomes" id="UP001412067"/>
    </source>
</evidence>
<feature type="compositionally biased region" description="Polar residues" evidence="6">
    <location>
        <begin position="287"/>
        <end position="311"/>
    </location>
</feature>
<dbReference type="Pfam" id="PF06886">
    <property type="entry name" value="TPX2"/>
    <property type="match status" value="1"/>
</dbReference>
<dbReference type="InterPro" id="IPR027329">
    <property type="entry name" value="TPX2_C"/>
</dbReference>
<evidence type="ECO:0000256" key="2">
    <source>
        <dbReference type="ARBA" id="ARBA00005885"/>
    </source>
</evidence>